<evidence type="ECO:0000256" key="6">
    <source>
        <dbReference type="SAM" id="Coils"/>
    </source>
</evidence>
<keyword evidence="6" id="KW-0175">Coiled coil</keyword>
<evidence type="ECO:0000256" key="3">
    <source>
        <dbReference type="ARBA" id="ARBA00022737"/>
    </source>
</evidence>
<protein>
    <recommendedName>
        <fullName evidence="7">Hyaluronan-mediated motility receptor C-terminal domain-containing protein</fullName>
    </recommendedName>
</protein>
<dbReference type="InterPro" id="IPR002885">
    <property type="entry name" value="PPR_rpt"/>
</dbReference>
<dbReference type="PANTHER" id="PTHR47447:SF17">
    <property type="entry name" value="OS12G0638900 PROTEIN"/>
    <property type="match status" value="1"/>
</dbReference>
<comment type="caution">
    <text evidence="8">The sequence shown here is derived from an EMBL/GenBank/DDBJ whole genome shotgun (WGS) entry which is preliminary data.</text>
</comment>
<evidence type="ECO:0000256" key="4">
    <source>
        <dbReference type="ARBA" id="ARBA00023212"/>
    </source>
</evidence>
<name>A0A812T457_9DINO</name>
<evidence type="ECO:0000256" key="5">
    <source>
        <dbReference type="PROSITE-ProRule" id="PRU00708"/>
    </source>
</evidence>
<dbReference type="NCBIfam" id="TIGR00756">
    <property type="entry name" value="PPR"/>
    <property type="match status" value="1"/>
</dbReference>
<dbReference type="Pfam" id="PF13812">
    <property type="entry name" value="PPR_3"/>
    <property type="match status" value="1"/>
</dbReference>
<dbReference type="EMBL" id="CAJNDS010002528">
    <property type="protein sequence ID" value="CAE7513280.1"/>
    <property type="molecule type" value="Genomic_DNA"/>
</dbReference>
<proteinExistence type="predicted"/>
<keyword evidence="4" id="KW-0206">Cytoskeleton</keyword>
<reference evidence="8" key="1">
    <citation type="submission" date="2021-02" db="EMBL/GenBank/DDBJ databases">
        <authorList>
            <person name="Dougan E. K."/>
            <person name="Rhodes N."/>
            <person name="Thang M."/>
            <person name="Chan C."/>
        </authorList>
    </citation>
    <scope>NUCLEOTIDE SEQUENCE</scope>
</reference>
<organism evidence="8 9">
    <name type="scientific">Symbiodinium natans</name>
    <dbReference type="NCBI Taxonomy" id="878477"/>
    <lineage>
        <taxon>Eukaryota</taxon>
        <taxon>Sar</taxon>
        <taxon>Alveolata</taxon>
        <taxon>Dinophyceae</taxon>
        <taxon>Suessiales</taxon>
        <taxon>Symbiodiniaceae</taxon>
        <taxon>Symbiodinium</taxon>
    </lineage>
</organism>
<feature type="coiled-coil region" evidence="6">
    <location>
        <begin position="583"/>
        <end position="610"/>
    </location>
</feature>
<dbReference type="InterPro" id="IPR031794">
    <property type="entry name" value="HMMR_C"/>
</dbReference>
<evidence type="ECO:0000313" key="9">
    <source>
        <dbReference type="Proteomes" id="UP000604046"/>
    </source>
</evidence>
<evidence type="ECO:0000256" key="1">
    <source>
        <dbReference type="ARBA" id="ARBA00004186"/>
    </source>
</evidence>
<feature type="repeat" description="PPR" evidence="5">
    <location>
        <begin position="166"/>
        <end position="200"/>
    </location>
</feature>
<evidence type="ECO:0000313" key="8">
    <source>
        <dbReference type="EMBL" id="CAE7513280.1"/>
    </source>
</evidence>
<accession>A0A812T457</accession>
<dbReference type="Proteomes" id="UP000604046">
    <property type="component" value="Unassembled WGS sequence"/>
</dbReference>
<gene>
    <name evidence="8" type="ORF">SNAT2548_LOCUS28733</name>
</gene>
<dbReference type="PROSITE" id="PS51375">
    <property type="entry name" value="PPR"/>
    <property type="match status" value="2"/>
</dbReference>
<dbReference type="Gene3D" id="1.25.40.10">
    <property type="entry name" value="Tetratricopeptide repeat domain"/>
    <property type="match status" value="2"/>
</dbReference>
<feature type="coiled-coil region" evidence="6">
    <location>
        <begin position="525"/>
        <end position="559"/>
    </location>
</feature>
<evidence type="ECO:0000259" key="7">
    <source>
        <dbReference type="Pfam" id="PF15908"/>
    </source>
</evidence>
<feature type="coiled-coil region" evidence="6">
    <location>
        <begin position="440"/>
        <end position="467"/>
    </location>
</feature>
<dbReference type="Pfam" id="PF15908">
    <property type="entry name" value="HMMR_C"/>
    <property type="match status" value="1"/>
</dbReference>
<evidence type="ECO:0000256" key="2">
    <source>
        <dbReference type="ARBA" id="ARBA00022490"/>
    </source>
</evidence>
<dbReference type="AlphaFoldDB" id="A0A812T457"/>
<feature type="domain" description="Hyaluronan-mediated motility receptor C-terminal" evidence="7">
    <location>
        <begin position="521"/>
        <end position="608"/>
    </location>
</feature>
<keyword evidence="3" id="KW-0677">Repeat</keyword>
<dbReference type="OrthoDB" id="419631at2759"/>
<feature type="repeat" description="PPR" evidence="5">
    <location>
        <begin position="10"/>
        <end position="45"/>
    </location>
</feature>
<sequence>MRKDRSIQANTIAFDSAITACGGRSGSWAQAVHVYDVLRVQGLSPICMTYNSAISAFEYRQHWQRGLEFLQELFVCRPGKRVFPNVVSFNAALACCRKVSQWQWGLHLWKGVRRHLEIDAGQLPAKETAADDVTYGCAVSACDHGWQWQWSLNLLDEATIAGLRLDIPSMNSAMSACAKNKRWQTCLGLLREMPAARLVPTRVSYTTALGALGGISSSTDLGHLVLELLMEMVEQKIQPNALGLGISTDAAEAAGFHSLAPALMAQTHRAGAAACETAEDTFEEEDRHGDHAGLAIVAADSLVWHGLLDARLEASLHRRLCKAAARRLRQLCARPTGQDPLLREPVLERQSSLGDALTGKALRRLSFQSGRSWVPLARRSSFFCIASAVGKDLDVTKAASGELVSSAIDAWCADTLRPKLPNRKAAQSSAGRIVGAEAVVRAQEAALAALKLEIAEASSTLEAAQQDALLWKQRAEILLGRRKAAMAVASRWHGADAAWDWLMEQGQGPQDLQDLPEGTELRLQNRELCLSLRQFKQDCEMLEAENLSLKEALACMEEDLHRVSDQHAQLVGHVNHRQKIRYTMKLKEEINRLHGDLKKARQRIVQLEVNKESDSLFEALAPGAP</sequence>
<keyword evidence="2" id="KW-0963">Cytoplasm</keyword>
<comment type="subcellular location">
    <subcellularLocation>
        <location evidence="1">Cytoplasm</location>
        <location evidence="1">Cytoskeleton</location>
        <location evidence="1">Spindle</location>
    </subcellularLocation>
</comment>
<dbReference type="InterPro" id="IPR011990">
    <property type="entry name" value="TPR-like_helical_dom_sf"/>
</dbReference>
<dbReference type="PANTHER" id="PTHR47447">
    <property type="entry name" value="OS03G0856100 PROTEIN"/>
    <property type="match status" value="1"/>
</dbReference>
<keyword evidence="9" id="KW-1185">Reference proteome</keyword>
<dbReference type="GO" id="GO:0005819">
    <property type="term" value="C:spindle"/>
    <property type="evidence" value="ECO:0007669"/>
    <property type="project" value="UniProtKB-SubCell"/>
</dbReference>